<keyword evidence="8" id="KW-0653">Protein transport</keyword>
<dbReference type="InterPro" id="IPR019385">
    <property type="entry name" value="PHAX_RNA-binding_domain"/>
</dbReference>
<evidence type="ECO:0000313" key="14">
    <source>
        <dbReference type="Proteomes" id="UP000494040"/>
    </source>
</evidence>
<feature type="region of interest" description="Disordered" evidence="11">
    <location>
        <begin position="182"/>
        <end position="222"/>
    </location>
</feature>
<dbReference type="GO" id="GO:0006408">
    <property type="term" value="P:snRNA export from nucleus"/>
    <property type="evidence" value="ECO:0007669"/>
    <property type="project" value="InterPro"/>
</dbReference>
<comment type="subcellular location">
    <subcellularLocation>
        <location evidence="2">Cytoplasm</location>
    </subcellularLocation>
    <subcellularLocation>
        <location evidence="1">Nucleus</location>
    </subcellularLocation>
</comment>
<evidence type="ECO:0000256" key="7">
    <source>
        <dbReference type="ARBA" id="ARBA00022884"/>
    </source>
</evidence>
<keyword evidence="6" id="KW-0963">Cytoplasm</keyword>
<evidence type="ECO:0000256" key="2">
    <source>
        <dbReference type="ARBA" id="ARBA00004496"/>
    </source>
</evidence>
<evidence type="ECO:0000256" key="1">
    <source>
        <dbReference type="ARBA" id="ARBA00004123"/>
    </source>
</evidence>
<evidence type="ECO:0000259" key="12">
    <source>
        <dbReference type="Pfam" id="PF10258"/>
    </source>
</evidence>
<evidence type="ECO:0000256" key="9">
    <source>
        <dbReference type="ARBA" id="ARBA00023242"/>
    </source>
</evidence>
<name>A0A8I6SL21_CIMLE</name>
<feature type="compositionally biased region" description="Basic and acidic residues" evidence="11">
    <location>
        <begin position="182"/>
        <end position="195"/>
    </location>
</feature>
<gene>
    <name evidence="13" type="primary">106670211</name>
</gene>
<comment type="similarity">
    <text evidence="3">Belongs to the PHAX family.</text>
</comment>
<keyword evidence="14" id="KW-1185">Reference proteome</keyword>
<dbReference type="AlphaFoldDB" id="A0A8I6SL21"/>
<dbReference type="KEGG" id="clec:106670211"/>
<dbReference type="InterPro" id="IPR039047">
    <property type="entry name" value="PHAX"/>
</dbReference>
<dbReference type="GO" id="GO:0003723">
    <property type="term" value="F:RNA binding"/>
    <property type="evidence" value="ECO:0007669"/>
    <property type="project" value="UniProtKB-KW"/>
</dbReference>
<keyword evidence="7" id="KW-0694">RNA-binding</keyword>
<dbReference type="PANTHER" id="PTHR13135:SF0">
    <property type="entry name" value="PHOSPHORYLATED ADAPTER RNA EXPORT PROTEIN"/>
    <property type="match status" value="1"/>
</dbReference>
<dbReference type="GO" id="GO:0015031">
    <property type="term" value="P:protein transport"/>
    <property type="evidence" value="ECO:0007669"/>
    <property type="project" value="UniProtKB-KW"/>
</dbReference>
<evidence type="ECO:0000256" key="5">
    <source>
        <dbReference type="ARBA" id="ARBA00022448"/>
    </source>
</evidence>
<dbReference type="Proteomes" id="UP000494040">
    <property type="component" value="Unassembled WGS sequence"/>
</dbReference>
<dbReference type="GO" id="GO:0005737">
    <property type="term" value="C:cytoplasm"/>
    <property type="evidence" value="ECO:0007669"/>
    <property type="project" value="UniProtKB-SubCell"/>
</dbReference>
<accession>A0A8I6SL21</accession>
<dbReference type="PANTHER" id="PTHR13135">
    <property type="entry name" value="CYTOSOLIC RESINIFERATOXIN BINDING PROTEIN RBP-26"/>
    <property type="match status" value="1"/>
</dbReference>
<keyword evidence="5" id="KW-0813">Transport</keyword>
<evidence type="ECO:0000313" key="13">
    <source>
        <dbReference type="EnsemblMetazoa" id="XP_024085181.1"/>
    </source>
</evidence>
<feature type="compositionally biased region" description="Basic and acidic residues" evidence="11">
    <location>
        <begin position="204"/>
        <end position="213"/>
    </location>
</feature>
<feature type="domain" description="Phosphorylated adapter RNA export protein RNA-binding" evidence="12">
    <location>
        <begin position="302"/>
        <end position="381"/>
    </location>
</feature>
<dbReference type="EnsemblMetazoa" id="XM_024229413.1">
    <property type="protein sequence ID" value="XP_024085181.1"/>
    <property type="gene ID" value="LOC106670211"/>
</dbReference>
<sequence>MESNTKDCCNDKQPTVKVILVGQKIKLLINGEEVDLDGVSLFANSKTTQNSDAGPCENISDKDKQCDISNDSILQNGTENIPKEFEKDANILTESSVESLPLAEDKHLKENTNSDTEQKRLITEESYKNFCKDIINNNTIYKTEVTDKIEIRNEETCDKSCHKGFTVSAEVKKCNISEIVDKDTDHPCDNQEQKKNKNKKKKSAEKIPKDGKVVKPPGQPRTIKTPKYLENLFCKLTVERKAIAKGENMAKQNCDRVTNNRKTRETIQQNQKISDVSKNDLNTLDDLKPITFTSSDDHNSIAAKLCESLQEENQDWIKNLLIYLGTEKVMELFEKTREKERNGGILVKDGSRRKTPGGVFISLLQEDKSVTNEVYKKIFEETLIKTKRLRCIERKRKLLKQNEVLKEQLLKEGFL</sequence>
<protein>
    <recommendedName>
        <fullName evidence="4">Phosphorylated adapter RNA export protein</fullName>
    </recommendedName>
    <alternativeName>
        <fullName evidence="10">RNA U small nuclear RNA export adapter protein</fullName>
    </alternativeName>
</protein>
<dbReference type="EnsemblMetazoa" id="XM_014400324.2">
    <property type="protein sequence ID" value="XP_014255810.1"/>
    <property type="gene ID" value="LOC106670211"/>
</dbReference>
<reference evidence="13" key="1">
    <citation type="submission" date="2022-01" db="UniProtKB">
        <authorList>
            <consortium name="EnsemblMetazoa"/>
        </authorList>
    </citation>
    <scope>IDENTIFICATION</scope>
</reference>
<dbReference type="InterPro" id="IPR038092">
    <property type="entry name" value="PHAX_RNA-binding_sf"/>
</dbReference>
<evidence type="ECO:0000256" key="11">
    <source>
        <dbReference type="SAM" id="MobiDB-lite"/>
    </source>
</evidence>
<evidence type="ECO:0000256" key="6">
    <source>
        <dbReference type="ARBA" id="ARBA00022490"/>
    </source>
</evidence>
<proteinExistence type="inferred from homology"/>
<dbReference type="GO" id="GO:0005634">
    <property type="term" value="C:nucleus"/>
    <property type="evidence" value="ECO:0007669"/>
    <property type="project" value="UniProtKB-SubCell"/>
</dbReference>
<evidence type="ECO:0000256" key="3">
    <source>
        <dbReference type="ARBA" id="ARBA00006094"/>
    </source>
</evidence>
<evidence type="ECO:0000256" key="4">
    <source>
        <dbReference type="ARBA" id="ARBA00016856"/>
    </source>
</evidence>
<keyword evidence="9" id="KW-0539">Nucleus</keyword>
<organism evidence="13 14">
    <name type="scientific">Cimex lectularius</name>
    <name type="common">Bed bug</name>
    <name type="synonym">Acanthia lectularia</name>
    <dbReference type="NCBI Taxonomy" id="79782"/>
    <lineage>
        <taxon>Eukaryota</taxon>
        <taxon>Metazoa</taxon>
        <taxon>Ecdysozoa</taxon>
        <taxon>Arthropoda</taxon>
        <taxon>Hexapoda</taxon>
        <taxon>Insecta</taxon>
        <taxon>Pterygota</taxon>
        <taxon>Neoptera</taxon>
        <taxon>Paraneoptera</taxon>
        <taxon>Hemiptera</taxon>
        <taxon>Heteroptera</taxon>
        <taxon>Panheteroptera</taxon>
        <taxon>Cimicomorpha</taxon>
        <taxon>Cimicidae</taxon>
        <taxon>Cimex</taxon>
    </lineage>
</organism>
<dbReference type="OrthoDB" id="20573at2759"/>
<dbReference type="Pfam" id="PF10258">
    <property type="entry name" value="PHAX_RNA-bd"/>
    <property type="match status" value="1"/>
</dbReference>
<evidence type="ECO:0000256" key="8">
    <source>
        <dbReference type="ARBA" id="ARBA00022927"/>
    </source>
</evidence>
<dbReference type="Gene3D" id="1.10.10.1440">
    <property type="entry name" value="PHAX RNA-binding domain"/>
    <property type="match status" value="1"/>
</dbReference>
<evidence type="ECO:0000256" key="10">
    <source>
        <dbReference type="ARBA" id="ARBA00030834"/>
    </source>
</evidence>